<comment type="caution">
    <text evidence="3">The sequence shown here is derived from an EMBL/GenBank/DDBJ whole genome shotgun (WGS) entry which is preliminary data.</text>
</comment>
<dbReference type="InterPro" id="IPR017853">
    <property type="entry name" value="GH"/>
</dbReference>
<dbReference type="Proteomes" id="UP000750711">
    <property type="component" value="Unassembled WGS sequence"/>
</dbReference>
<dbReference type="SUPFAM" id="SSF51445">
    <property type="entry name" value="(Trans)glycosidases"/>
    <property type="match status" value="1"/>
</dbReference>
<dbReference type="Pfam" id="PF05691">
    <property type="entry name" value="Raffinose_syn"/>
    <property type="match status" value="1"/>
</dbReference>
<dbReference type="InterPro" id="IPR008811">
    <property type="entry name" value="Glycosyl_hydrolases_36"/>
</dbReference>
<reference evidence="3" key="1">
    <citation type="submission" date="2021-03" db="EMBL/GenBank/DDBJ databases">
        <title>Comparative genomics and phylogenomic investigation of the class Geoglossomycetes provide insights into ecological specialization and systematics.</title>
        <authorList>
            <person name="Melie T."/>
            <person name="Pirro S."/>
            <person name="Miller A.N."/>
            <person name="Quandt A."/>
        </authorList>
    </citation>
    <scope>NUCLEOTIDE SEQUENCE</scope>
    <source>
        <strain evidence="3">CAQ_001_2017</strain>
    </source>
</reference>
<organism evidence="3 4">
    <name type="scientific">Trichoglossum hirsutum</name>
    <dbReference type="NCBI Taxonomy" id="265104"/>
    <lineage>
        <taxon>Eukaryota</taxon>
        <taxon>Fungi</taxon>
        <taxon>Dikarya</taxon>
        <taxon>Ascomycota</taxon>
        <taxon>Pezizomycotina</taxon>
        <taxon>Geoglossomycetes</taxon>
        <taxon>Geoglossales</taxon>
        <taxon>Geoglossaceae</taxon>
        <taxon>Trichoglossum</taxon>
    </lineage>
</organism>
<dbReference type="AlphaFoldDB" id="A0A9P8LD47"/>
<evidence type="ECO:0000256" key="1">
    <source>
        <dbReference type="ARBA" id="ARBA00007240"/>
    </source>
</evidence>
<evidence type="ECO:0000256" key="2">
    <source>
        <dbReference type="ARBA" id="ARBA00023277"/>
    </source>
</evidence>
<evidence type="ECO:0000313" key="4">
    <source>
        <dbReference type="Proteomes" id="UP000750711"/>
    </source>
</evidence>
<keyword evidence="4" id="KW-1185">Reference proteome</keyword>
<gene>
    <name evidence="3" type="ORF">GP486_003325</name>
</gene>
<keyword evidence="2" id="KW-0119">Carbohydrate metabolism</keyword>
<proteinExistence type="inferred from homology"/>
<comment type="similarity">
    <text evidence="1">Belongs to the glycosyl hydrolases 36 family.</text>
</comment>
<dbReference type="PANTHER" id="PTHR31268">
    <property type="match status" value="1"/>
</dbReference>
<protein>
    <submittedName>
        <fullName evidence="3">Uncharacterized protein</fullName>
    </submittedName>
</protein>
<evidence type="ECO:0000313" key="3">
    <source>
        <dbReference type="EMBL" id="KAH0561962.1"/>
    </source>
</evidence>
<accession>A0A9P8LD47</accession>
<name>A0A9P8LD47_9PEZI</name>
<dbReference type="PANTHER" id="PTHR31268:SF32">
    <property type="entry name" value="GALACTINOL--SUCROSE GALACTOSYLTRANSFERASE 2-RELATED"/>
    <property type="match status" value="1"/>
</dbReference>
<sequence length="445" mass="49725">MGYWGGISPIGKINDTYKCVDVKVGDNTLRVVDATDVSRLYTNFYKFLWECRVDSAKTDAQFYLDGLVHADDRRQLTNAYQDAWFINSLRWLSGRAISCMSQTPQTIFHSQLPSTRPRMVVRNSDDFFPNVPESHPWHIFCNAHNSTFTSHFNVLPDWDMFQTSHPYASFHAAARCISGGPVYITDEVGKHDVELISQMTARTARENTVILRPDLAGKTIEPYTSYDEERLLKVGNFASRGGTGTSLLAVFNVSNRSIVELIPLRNFLGICGDEEYIIRAHSTGEISKILPGDSQSETSLVVSDLSPRGWEIFSAYPLQIVQHGSGDNRESLKIATLGLLGKMTGAVAVLKSEVHAPNSSSGRLKIVVSLRALGKLGLYMSNLSRKSIENDFIILLLGHVIPQHTVAKSAKVPELLEIDVERAWEEMNLSSLWNNEVNLQIYVNL</sequence>
<dbReference type="EMBL" id="JAGHQM010000441">
    <property type="protein sequence ID" value="KAH0561962.1"/>
    <property type="molecule type" value="Genomic_DNA"/>
</dbReference>